<protein>
    <recommendedName>
        <fullName evidence="3">Fido domain-containing protein</fullName>
    </recommendedName>
</protein>
<comment type="caution">
    <text evidence="1">The sequence shown here is derived from an EMBL/GenBank/DDBJ whole genome shotgun (WGS) entry which is preliminary data.</text>
</comment>
<name>A0AAD6X3E8_9AGAR</name>
<evidence type="ECO:0000313" key="1">
    <source>
        <dbReference type="EMBL" id="KAJ7037523.1"/>
    </source>
</evidence>
<dbReference type="InterPro" id="IPR053737">
    <property type="entry name" value="Type_II_TA_Toxin"/>
</dbReference>
<reference evidence="1" key="1">
    <citation type="submission" date="2023-03" db="EMBL/GenBank/DDBJ databases">
        <title>Massive genome expansion in bonnet fungi (Mycena s.s.) driven by repeated elements and novel gene families across ecological guilds.</title>
        <authorList>
            <consortium name="Lawrence Berkeley National Laboratory"/>
            <person name="Harder C.B."/>
            <person name="Miyauchi S."/>
            <person name="Viragh M."/>
            <person name="Kuo A."/>
            <person name="Thoen E."/>
            <person name="Andreopoulos B."/>
            <person name="Lu D."/>
            <person name="Skrede I."/>
            <person name="Drula E."/>
            <person name="Henrissat B."/>
            <person name="Morin E."/>
            <person name="Kohler A."/>
            <person name="Barry K."/>
            <person name="LaButti K."/>
            <person name="Morin E."/>
            <person name="Salamov A."/>
            <person name="Lipzen A."/>
            <person name="Mereny Z."/>
            <person name="Hegedus B."/>
            <person name="Baldrian P."/>
            <person name="Stursova M."/>
            <person name="Weitz H."/>
            <person name="Taylor A."/>
            <person name="Grigoriev I.V."/>
            <person name="Nagy L.G."/>
            <person name="Martin F."/>
            <person name="Kauserud H."/>
        </authorList>
    </citation>
    <scope>NUCLEOTIDE SEQUENCE</scope>
    <source>
        <strain evidence="1">CBHHK200</strain>
    </source>
</reference>
<accession>A0AAD6X3E8</accession>
<keyword evidence="2" id="KW-1185">Reference proteome</keyword>
<evidence type="ECO:0008006" key="3">
    <source>
        <dbReference type="Google" id="ProtNLM"/>
    </source>
</evidence>
<gene>
    <name evidence="1" type="ORF">C8F04DRAFT_413985</name>
</gene>
<organism evidence="1 2">
    <name type="scientific">Mycena alexandri</name>
    <dbReference type="NCBI Taxonomy" id="1745969"/>
    <lineage>
        <taxon>Eukaryota</taxon>
        <taxon>Fungi</taxon>
        <taxon>Dikarya</taxon>
        <taxon>Basidiomycota</taxon>
        <taxon>Agaricomycotina</taxon>
        <taxon>Agaricomycetes</taxon>
        <taxon>Agaricomycetidae</taxon>
        <taxon>Agaricales</taxon>
        <taxon>Marasmiineae</taxon>
        <taxon>Mycenaceae</taxon>
        <taxon>Mycena</taxon>
    </lineage>
</organism>
<sequence length="311" mass="34906">MQSLLLGDSNSKKILGCAAESARDRSSRLLFSVYSAINSKRMAASLLDILRITAPTKAWPHSTEEVELLSRHYGAQMTGIFPEFEDIVFGVLPTNHPARLLQLNQFVTSGLTPAGEINGYQPVFRQEIKAATNTSFTTGTGLYTNNSKQSIRTVIDTASTLALDIRTNQYFKDGNHRTCLLALVLFLAEHGVVLTSSFHVYRAYTIASARFHPGNESNTLNAAARADAHRRLVRYLRHRTIQGVATSKHLETLAETVRQLPIIVSHVEEVGARLQKRWEHKSHIWSTLNWGQKVVVKWTFPELNEGRMKLR</sequence>
<dbReference type="AlphaFoldDB" id="A0AAD6X3E8"/>
<dbReference type="EMBL" id="JARJCM010000037">
    <property type="protein sequence ID" value="KAJ7037523.1"/>
    <property type="molecule type" value="Genomic_DNA"/>
</dbReference>
<evidence type="ECO:0000313" key="2">
    <source>
        <dbReference type="Proteomes" id="UP001218188"/>
    </source>
</evidence>
<dbReference type="Proteomes" id="UP001218188">
    <property type="component" value="Unassembled WGS sequence"/>
</dbReference>
<dbReference type="Gene3D" id="1.20.120.1870">
    <property type="entry name" value="Fic/DOC protein, Fido domain"/>
    <property type="match status" value="1"/>
</dbReference>
<proteinExistence type="predicted"/>